<keyword evidence="2" id="KW-0106">Calcium</keyword>
<reference evidence="6 7" key="1">
    <citation type="submission" date="2020-02" db="EMBL/GenBank/DDBJ databases">
        <authorList>
            <person name="Yang Z."/>
        </authorList>
    </citation>
    <scope>NUCLEOTIDE SEQUENCE [LARGE SCALE GENOMIC DNA]</scope>
    <source>
        <strain evidence="6 7">HX-7-9</strain>
    </source>
</reference>
<accession>A0A6B2KSJ8</accession>
<evidence type="ECO:0000313" key="6">
    <source>
        <dbReference type="EMBL" id="NDV13118.1"/>
    </source>
</evidence>
<organism evidence="6 7">
    <name type="scientific">Crenobacter caeni</name>
    <dbReference type="NCBI Taxonomy" id="2705474"/>
    <lineage>
        <taxon>Bacteria</taxon>
        <taxon>Pseudomonadati</taxon>
        <taxon>Pseudomonadota</taxon>
        <taxon>Betaproteobacteria</taxon>
        <taxon>Neisseriales</taxon>
        <taxon>Neisseriaceae</taxon>
        <taxon>Crenobacter</taxon>
    </lineage>
</organism>
<gene>
    <name evidence="6" type="ORF">GZH52_09990</name>
</gene>
<evidence type="ECO:0000256" key="4">
    <source>
        <dbReference type="SAM" id="SignalP"/>
    </source>
</evidence>
<evidence type="ECO:0000313" key="7">
    <source>
        <dbReference type="Proteomes" id="UP000482578"/>
    </source>
</evidence>
<dbReference type="InterPro" id="IPR008707">
    <property type="entry name" value="B-propeller_PilY1"/>
</dbReference>
<feature type="domain" description="PilY1 beta-propeller" evidence="5">
    <location>
        <begin position="767"/>
        <end position="1073"/>
    </location>
</feature>
<dbReference type="Pfam" id="PF05567">
    <property type="entry name" value="T4P_PilY1"/>
    <property type="match status" value="1"/>
</dbReference>
<evidence type="ECO:0000259" key="5">
    <source>
        <dbReference type="Pfam" id="PF05567"/>
    </source>
</evidence>
<keyword evidence="1" id="KW-0479">Metal-binding</keyword>
<dbReference type="RefSeq" id="WP_163316310.1">
    <property type="nucleotide sequence ID" value="NZ_JAAGAA010000007.1"/>
</dbReference>
<proteinExistence type="predicted"/>
<feature type="chain" id="PRO_5025645268" description="PilY1 beta-propeller domain-containing protein" evidence="4">
    <location>
        <begin position="30"/>
        <end position="1222"/>
    </location>
</feature>
<protein>
    <recommendedName>
        <fullName evidence="5">PilY1 beta-propeller domain-containing protein</fullName>
    </recommendedName>
</protein>
<dbReference type="EMBL" id="JAAGAA010000007">
    <property type="protein sequence ID" value="NDV13118.1"/>
    <property type="molecule type" value="Genomic_DNA"/>
</dbReference>
<keyword evidence="4" id="KW-0732">Signal</keyword>
<dbReference type="AlphaFoldDB" id="A0A6B2KSJ8"/>
<dbReference type="GO" id="GO:0046872">
    <property type="term" value="F:metal ion binding"/>
    <property type="evidence" value="ECO:0007669"/>
    <property type="project" value="UniProtKB-KW"/>
</dbReference>
<feature type="signal peptide" evidence="4">
    <location>
        <begin position="1"/>
        <end position="29"/>
    </location>
</feature>
<comment type="caution">
    <text evidence="6">The sequence shown here is derived from an EMBL/GenBank/DDBJ whole genome shotgun (WGS) entry which is preliminary data.</text>
</comment>
<name>A0A6B2KSJ8_9NEIS</name>
<evidence type="ECO:0000256" key="3">
    <source>
        <dbReference type="SAM" id="MobiDB-lite"/>
    </source>
</evidence>
<keyword evidence="7" id="KW-1185">Reference proteome</keyword>
<feature type="region of interest" description="Disordered" evidence="3">
    <location>
        <begin position="422"/>
        <end position="447"/>
    </location>
</feature>
<feature type="compositionally biased region" description="Basic and acidic residues" evidence="3">
    <location>
        <begin position="433"/>
        <end position="447"/>
    </location>
</feature>
<dbReference type="Proteomes" id="UP000482578">
    <property type="component" value="Unassembled WGS sequence"/>
</dbReference>
<evidence type="ECO:0000256" key="2">
    <source>
        <dbReference type="ARBA" id="ARBA00022837"/>
    </source>
</evidence>
<sequence>MTDPHPVRLPSLKPCAASVLLGFTLGAGAAPLQPVGVLPPVVASFVPPNVLMALSIEFPTSGAAYKNEAFDPAKTYLGYFDARKCYVIQTPDTRDHYFEESSLLSTDGRCSGKEEWSGNLMNWATMSTLDIYRLTMTGGNRARVNDTTFRYGADADNAGETFLARARIDTGVAGDFRKTVPKKVAQNRVPDRFVRSGDVQFSQGSITSTNISGSGESLPYGARIVVKACAPRLGVDRNRCRQYSGSWKPEGLIQQHARDMRFGVMTYLKENGNTRDGGVLRARLKFTGQSQQVSVPRIDDGEVEIDRVDLGAEWDAKTGVLLTNPDQEDAEDSSVANSGVINSINKFGDASGYKSNDPGAELFYAAQRYFRNKGNYAPYSNNISEAAKDGFPVITDWDDPIRYSCQKNFVIYLGDTNTHADMDLPGSTNSSKKPADEVPDPKDPAKAPDVHAWLEKIRDAERQYNGVTVDPNANTGSTNSRSYMAALAYWGNSVDVRPDLAGRQTIKAFTIDVVEGGRQKAEGTNAFYLAGKYGGFDDSNGNGVPDVASEWKDEAYPNPPYGKGMPKNFAQANRPEAMVKALTAAIAQVADSQEVALAGQGSNGPAVNSKTLVYRGRFQGAPLDAADKSGPWMWSGELEARRPSFWSAGAVTDGALVWRGSEKLPHASVETWNPASRVVSAFAPDQPWLVSRMRLTDDSTAAAQARIDWVLGGRSHEADGASPPLRKRPDGNLMGTVINSAPLYLDAPRRAPSGCSLPELLRKNALLAVGANDGLLHVFDANTGEAKYGYVPGAIHGKLAAATRRAFEHDYLVDGSPVGGMVCLGEVEAGKVAVGQAASVIAGTTGLGGAAVFLLDATAETLRARWEFSSADDADMGLSVAEPVLVRVRAGGSAGSPLYRDAVLVGNGLNSSRSRAVLFLLFVDKAAGSAWQLGRDYVKIAVGEDNSSDGIANGLMSPSAYDENGDGVTDFVYAGDVNGRLWKFDLRASAASAWHAVDHDPAAGETQPLYATAGGARQPVVAAPLLQPLVGGKVRVLFGTGKLFDGWNTDSVQSLYGLTDESAAQTPLTDVARQTVLGDAGGRIQVGSVEAGVHGWRLDLGHASLQSAQVIRPAAFFGSLVEFEAVMPSSDVCAPGGKSVLFRLKPGNGGQSDKPVFDTNGDGLVDDRDDKGGGWIGGSLLPAMPPAYKVIDGVLLQQSREGVLHRRIVRRLAWRELMGVDE</sequence>
<evidence type="ECO:0000256" key="1">
    <source>
        <dbReference type="ARBA" id="ARBA00022723"/>
    </source>
</evidence>